<dbReference type="EMBL" id="JANKAS010000002">
    <property type="protein sequence ID" value="MCR1897825.1"/>
    <property type="molecule type" value="Genomic_DNA"/>
</dbReference>
<dbReference type="RefSeq" id="WP_257529275.1">
    <property type="nucleotide sequence ID" value="NZ_JANKAS010000002.1"/>
</dbReference>
<protein>
    <submittedName>
        <fullName evidence="1">Uncharacterized protein</fullName>
    </submittedName>
</protein>
<evidence type="ECO:0000313" key="1">
    <source>
        <dbReference type="EMBL" id="MCR1897825.1"/>
    </source>
</evidence>
<evidence type="ECO:0000313" key="2">
    <source>
        <dbReference type="Proteomes" id="UP001205748"/>
    </source>
</evidence>
<dbReference type="AlphaFoldDB" id="A0AAE3KYN5"/>
<keyword evidence="2" id="KW-1185">Reference proteome</keyword>
<proteinExistence type="predicted"/>
<accession>A0AAE3KYN5</accession>
<dbReference type="Proteomes" id="UP001205748">
    <property type="component" value="Unassembled WGS sequence"/>
</dbReference>
<comment type="caution">
    <text evidence="1">The sequence shown here is derived from an EMBL/GenBank/DDBJ whole genome shotgun (WGS) entry which is preliminary data.</text>
</comment>
<organism evidence="1 2">
    <name type="scientific">Irregularibacter muris</name>
    <dbReference type="NCBI Taxonomy" id="1796619"/>
    <lineage>
        <taxon>Bacteria</taxon>
        <taxon>Bacillati</taxon>
        <taxon>Bacillota</taxon>
        <taxon>Clostridia</taxon>
        <taxon>Eubacteriales</taxon>
        <taxon>Eubacteriaceae</taxon>
        <taxon>Irregularibacter</taxon>
    </lineage>
</organism>
<reference evidence="1" key="1">
    <citation type="submission" date="2022-07" db="EMBL/GenBank/DDBJ databases">
        <title>Enhanced cultured diversity of the mouse gut microbiota enables custom-made synthetic communities.</title>
        <authorList>
            <person name="Afrizal A."/>
        </authorList>
    </citation>
    <scope>NUCLEOTIDE SEQUENCE</scope>
    <source>
        <strain evidence="1">DSM 28593</strain>
    </source>
</reference>
<sequence length="211" mass="23504">MALIDTFKDRFGRFVYPKTVPKAIIDPDTGESLDKFFDREFYEKIGDPSFLETIDKSTLVSAINELKTKDDLHLAETMQQSGGVHGLEIERGSWSAELSTTNGDGVADYGSYERFGTYVRIGDLVYITFRMNVESFTNCTGYYIITGLPFYSSGSDRYRYIVAPSNLDGATDYASIRGTDIRVRSSPQAIAQAVPFTSTKYIHGSGVYHIG</sequence>
<name>A0AAE3KYN5_9FIRM</name>
<gene>
    <name evidence="1" type="ORF">NSA47_02330</name>
</gene>